<keyword evidence="2" id="KW-1185">Reference proteome</keyword>
<name>A0A920CT60_9BACL</name>
<evidence type="ECO:0000313" key="1">
    <source>
        <dbReference type="EMBL" id="GIO50020.1"/>
    </source>
</evidence>
<dbReference type="AlphaFoldDB" id="A0A920CT60"/>
<dbReference type="EMBL" id="BORT01000027">
    <property type="protein sequence ID" value="GIO50020.1"/>
    <property type="molecule type" value="Genomic_DNA"/>
</dbReference>
<accession>A0A920CT60</accession>
<proteinExistence type="predicted"/>
<protein>
    <submittedName>
        <fullName evidence="1">Uncharacterized protein</fullName>
    </submittedName>
</protein>
<reference evidence="1 2" key="1">
    <citation type="submission" date="2021-03" db="EMBL/GenBank/DDBJ databases">
        <title>Antimicrobial resistance genes in bacteria isolated from Japanese honey, and their potential for conferring macrolide and lincosamide resistance in the American foulbrood pathogen Paenibacillus larvae.</title>
        <authorList>
            <person name="Okamoto M."/>
            <person name="Kumagai M."/>
            <person name="Kanamori H."/>
            <person name="Takamatsu D."/>
        </authorList>
    </citation>
    <scope>NUCLEOTIDE SEQUENCE [LARGE SCALE GENOMIC DNA]</scope>
    <source>
        <strain evidence="1 2">J34TS1</strain>
    </source>
</reference>
<evidence type="ECO:0000313" key="2">
    <source>
        <dbReference type="Proteomes" id="UP000682811"/>
    </source>
</evidence>
<organism evidence="1 2">
    <name type="scientific">Paenibacillus azoreducens</name>
    <dbReference type="NCBI Taxonomy" id="116718"/>
    <lineage>
        <taxon>Bacteria</taxon>
        <taxon>Bacillati</taxon>
        <taxon>Bacillota</taxon>
        <taxon>Bacilli</taxon>
        <taxon>Bacillales</taxon>
        <taxon>Paenibacillaceae</taxon>
        <taxon>Paenibacillus</taxon>
    </lineage>
</organism>
<dbReference type="RefSeq" id="WP_212980345.1">
    <property type="nucleotide sequence ID" value="NZ_AP025343.1"/>
</dbReference>
<dbReference type="Proteomes" id="UP000682811">
    <property type="component" value="Unassembled WGS sequence"/>
</dbReference>
<comment type="caution">
    <text evidence="1">The sequence shown here is derived from an EMBL/GenBank/DDBJ whole genome shotgun (WGS) entry which is preliminary data.</text>
</comment>
<gene>
    <name evidence="1" type="ORF">J34TS1_47850</name>
</gene>
<sequence length="126" mass="15073">MGRYVSVRGWIECEENDIEKIKEINNLFFKNYSEYELDLDKRKLYQSGWNFPKSIMNWTAYVFYGADIREYHSDFIKKQLDEIAKLNSDLTGYFLIDDHDGEKKMCWQIFGGKLVETKQGEVLFNQ</sequence>